<dbReference type="SUPFAM" id="SSF54695">
    <property type="entry name" value="POZ domain"/>
    <property type="match status" value="1"/>
</dbReference>
<protein>
    <recommendedName>
        <fullName evidence="1">BTB domain-containing protein</fullName>
    </recommendedName>
</protein>
<evidence type="ECO:0000313" key="3">
    <source>
        <dbReference type="Proteomes" id="UP001221757"/>
    </source>
</evidence>
<reference evidence="2" key="1">
    <citation type="submission" date="2023-03" db="EMBL/GenBank/DDBJ databases">
        <title>Massive genome expansion in bonnet fungi (Mycena s.s.) driven by repeated elements and novel gene families across ecological guilds.</title>
        <authorList>
            <consortium name="Lawrence Berkeley National Laboratory"/>
            <person name="Harder C.B."/>
            <person name="Miyauchi S."/>
            <person name="Viragh M."/>
            <person name="Kuo A."/>
            <person name="Thoen E."/>
            <person name="Andreopoulos B."/>
            <person name="Lu D."/>
            <person name="Skrede I."/>
            <person name="Drula E."/>
            <person name="Henrissat B."/>
            <person name="Morin E."/>
            <person name="Kohler A."/>
            <person name="Barry K."/>
            <person name="LaButti K."/>
            <person name="Morin E."/>
            <person name="Salamov A."/>
            <person name="Lipzen A."/>
            <person name="Mereny Z."/>
            <person name="Hegedus B."/>
            <person name="Baldrian P."/>
            <person name="Stursova M."/>
            <person name="Weitz H."/>
            <person name="Taylor A."/>
            <person name="Grigoriev I.V."/>
            <person name="Nagy L.G."/>
            <person name="Martin F."/>
            <person name="Kauserud H."/>
        </authorList>
    </citation>
    <scope>NUCLEOTIDE SEQUENCE</scope>
    <source>
        <strain evidence="2">CBHHK067</strain>
    </source>
</reference>
<dbReference type="Gene3D" id="3.30.710.10">
    <property type="entry name" value="Potassium Channel Kv1.1, Chain A"/>
    <property type="match status" value="1"/>
</dbReference>
<dbReference type="InterPro" id="IPR011333">
    <property type="entry name" value="SKP1/BTB/POZ_sf"/>
</dbReference>
<sequence length="326" mass="36505">MEENAQTGCSLDQCRRVPDLWFPDANLVLRAENTLFRVYIALLCARSSVFSDMISVPQPAEPGQTLDGHPVVYLYDSAAEVEVFLRAIFDSNYLMPPPSPTEFAIVMGVMRLAHKYDVPYLFRRALVHLESSYPATLSEFIAGITKTAATHVNCDEDVAVNLITIRALLEVGAVWLLPAAYYSACTFLPDELVSARKSWDALGAEQQQRCLTAQADLVRATTRTYRWLRRIPSLDCDSPDGCQRAVSVAYQALERRADKKLDTNPLAGWAVNKLSAKLCEDGCRPLWNALCTEALESLWRELPGLLGLPEWEELYKRRAEVLEATT</sequence>
<proteinExistence type="predicted"/>
<dbReference type="SMART" id="SM00225">
    <property type="entry name" value="BTB"/>
    <property type="match status" value="1"/>
</dbReference>
<evidence type="ECO:0000259" key="1">
    <source>
        <dbReference type="SMART" id="SM00225"/>
    </source>
</evidence>
<gene>
    <name evidence="2" type="ORF">B0H17DRAFT_1096798</name>
</gene>
<organism evidence="2 3">
    <name type="scientific">Mycena rosella</name>
    <name type="common">Pink bonnet</name>
    <name type="synonym">Agaricus rosellus</name>
    <dbReference type="NCBI Taxonomy" id="1033263"/>
    <lineage>
        <taxon>Eukaryota</taxon>
        <taxon>Fungi</taxon>
        <taxon>Dikarya</taxon>
        <taxon>Basidiomycota</taxon>
        <taxon>Agaricomycotina</taxon>
        <taxon>Agaricomycetes</taxon>
        <taxon>Agaricomycetidae</taxon>
        <taxon>Agaricales</taxon>
        <taxon>Marasmiineae</taxon>
        <taxon>Mycenaceae</taxon>
        <taxon>Mycena</taxon>
    </lineage>
</organism>
<comment type="caution">
    <text evidence="2">The sequence shown here is derived from an EMBL/GenBank/DDBJ whole genome shotgun (WGS) entry which is preliminary data.</text>
</comment>
<keyword evidence="3" id="KW-1185">Reference proteome</keyword>
<evidence type="ECO:0000313" key="2">
    <source>
        <dbReference type="EMBL" id="KAJ7658534.1"/>
    </source>
</evidence>
<dbReference type="InterPro" id="IPR000210">
    <property type="entry name" value="BTB/POZ_dom"/>
</dbReference>
<name>A0AAD7CQQ3_MYCRO</name>
<feature type="domain" description="BTB" evidence="1">
    <location>
        <begin position="25"/>
        <end position="133"/>
    </location>
</feature>
<accession>A0AAD7CQQ3</accession>
<dbReference type="Proteomes" id="UP001221757">
    <property type="component" value="Unassembled WGS sequence"/>
</dbReference>
<dbReference type="AlphaFoldDB" id="A0AAD7CQQ3"/>
<dbReference type="EMBL" id="JARKIE010000278">
    <property type="protein sequence ID" value="KAJ7658534.1"/>
    <property type="molecule type" value="Genomic_DNA"/>
</dbReference>